<dbReference type="Pfam" id="PF00067">
    <property type="entry name" value="p450"/>
    <property type="match status" value="1"/>
</dbReference>
<name>A0ABS4XGV7_9MICC</name>
<dbReference type="PANTHER" id="PTHR46696">
    <property type="entry name" value="P450, PUTATIVE (EUROFUNG)-RELATED"/>
    <property type="match status" value="1"/>
</dbReference>
<organism evidence="3 4">
    <name type="scientific">Paeniglutamicibacter kerguelensis</name>
    <dbReference type="NCBI Taxonomy" id="254788"/>
    <lineage>
        <taxon>Bacteria</taxon>
        <taxon>Bacillati</taxon>
        <taxon>Actinomycetota</taxon>
        <taxon>Actinomycetes</taxon>
        <taxon>Micrococcales</taxon>
        <taxon>Micrococcaceae</taxon>
        <taxon>Paeniglutamicibacter</taxon>
    </lineage>
</organism>
<evidence type="ECO:0000313" key="4">
    <source>
        <dbReference type="Proteomes" id="UP001296993"/>
    </source>
</evidence>
<evidence type="ECO:0000313" key="3">
    <source>
        <dbReference type="EMBL" id="MBP2387670.1"/>
    </source>
</evidence>
<proteinExistence type="inferred from homology"/>
<comment type="caution">
    <text evidence="3">The sequence shown here is derived from an EMBL/GenBank/DDBJ whole genome shotgun (WGS) entry which is preliminary data.</text>
</comment>
<sequence>MTESSIWDQVLDYSHRPNPYPLYQEMRKTPVSQLPDGAYLVSTYAEIVSLLHDPRVSSDLSNNPHALAMAAEAAGVRGAEESIEAAAAAEAEGDGEVEGEGGRPMSKTFLLMDPPDHDRMRRLAMRHFGPPNSPRRIADLEPKMLQLVTDLIDAMEGKERIDFVEDLAYPFPVSVICELLGVPDEDKARFRVWVDMALQSTDPSLDPETQKARGEEAGKELNAFMSELVAAHQENPGTDMLSAMATDDGPEGRMTTEELVSVGLLLLIAGHETTVNLISNGALTLLRHPEVLQRLRDDPDLAIPMVEELLRYEPPVHFVPFRTALADIEVAGTTIPEGSAITLVLGAGNRDPGHVSDPDNFVPERENNEHLGFGGGIHMCFGAPLARLEAQVALTEMARRLQNPRLVTDPPPYRISPILRGPLHLEMDIDGIRP</sequence>
<keyword evidence="2" id="KW-0349">Heme</keyword>
<dbReference type="RefSeq" id="WP_210000079.1">
    <property type="nucleotide sequence ID" value="NZ_BAAAJY010000001.1"/>
</dbReference>
<dbReference type="PANTHER" id="PTHR46696:SF1">
    <property type="entry name" value="CYTOCHROME P450 YJIB-RELATED"/>
    <property type="match status" value="1"/>
</dbReference>
<dbReference type="PRINTS" id="PR00385">
    <property type="entry name" value="P450"/>
</dbReference>
<dbReference type="Proteomes" id="UP001296993">
    <property type="component" value="Unassembled WGS sequence"/>
</dbReference>
<keyword evidence="2" id="KW-0408">Iron</keyword>
<dbReference type="InterPro" id="IPR036396">
    <property type="entry name" value="Cyt_P450_sf"/>
</dbReference>
<comment type="similarity">
    <text evidence="1 2">Belongs to the cytochrome P450 family.</text>
</comment>
<dbReference type="EMBL" id="JAGIOF010000001">
    <property type="protein sequence ID" value="MBP2387670.1"/>
    <property type="molecule type" value="Genomic_DNA"/>
</dbReference>
<dbReference type="CDD" id="cd20625">
    <property type="entry name" value="CYP164-like"/>
    <property type="match status" value="1"/>
</dbReference>
<dbReference type="PRINTS" id="PR00359">
    <property type="entry name" value="BP450"/>
</dbReference>
<dbReference type="InterPro" id="IPR001128">
    <property type="entry name" value="Cyt_P450"/>
</dbReference>
<dbReference type="PROSITE" id="PS00086">
    <property type="entry name" value="CYTOCHROME_P450"/>
    <property type="match status" value="1"/>
</dbReference>
<keyword evidence="2" id="KW-0503">Monooxygenase</keyword>
<protein>
    <submittedName>
        <fullName evidence="3">Cytochrome P450</fullName>
    </submittedName>
</protein>
<dbReference type="InterPro" id="IPR017972">
    <property type="entry name" value="Cyt_P450_CS"/>
</dbReference>
<reference evidence="3 4" key="1">
    <citation type="submission" date="2021-03" db="EMBL/GenBank/DDBJ databases">
        <title>Sequencing the genomes of 1000 actinobacteria strains.</title>
        <authorList>
            <person name="Klenk H.-P."/>
        </authorList>
    </citation>
    <scope>NUCLEOTIDE SEQUENCE [LARGE SCALE GENOMIC DNA]</scope>
    <source>
        <strain evidence="3 4">DSM 15797</strain>
    </source>
</reference>
<evidence type="ECO:0000256" key="1">
    <source>
        <dbReference type="ARBA" id="ARBA00010617"/>
    </source>
</evidence>
<gene>
    <name evidence="3" type="ORF">JOF47_003181</name>
</gene>
<accession>A0ABS4XGV7</accession>
<keyword evidence="4" id="KW-1185">Reference proteome</keyword>
<dbReference type="SUPFAM" id="SSF48264">
    <property type="entry name" value="Cytochrome P450"/>
    <property type="match status" value="1"/>
</dbReference>
<evidence type="ECO:0000256" key="2">
    <source>
        <dbReference type="RuleBase" id="RU000461"/>
    </source>
</evidence>
<keyword evidence="2" id="KW-0560">Oxidoreductase</keyword>
<dbReference type="InterPro" id="IPR002397">
    <property type="entry name" value="Cyt_P450_B"/>
</dbReference>
<keyword evidence="2" id="KW-0479">Metal-binding</keyword>
<dbReference type="Gene3D" id="1.10.630.10">
    <property type="entry name" value="Cytochrome P450"/>
    <property type="match status" value="1"/>
</dbReference>